<accession>A0A816G8M3</accession>
<protein>
    <submittedName>
        <fullName evidence="1">Uncharacterized protein</fullName>
    </submittedName>
</protein>
<dbReference type="InterPro" id="IPR012337">
    <property type="entry name" value="RNaseH-like_sf"/>
</dbReference>
<dbReference type="SUPFAM" id="SSF53098">
    <property type="entry name" value="Ribonuclease H-like"/>
    <property type="match status" value="1"/>
</dbReference>
<dbReference type="Proteomes" id="UP000663828">
    <property type="component" value="Unassembled WGS sequence"/>
</dbReference>
<dbReference type="PANTHER" id="PTHR37984">
    <property type="entry name" value="PROTEIN CBG26694"/>
    <property type="match status" value="1"/>
</dbReference>
<organism evidence="1 2">
    <name type="scientific">Adineta ricciae</name>
    <name type="common">Rotifer</name>
    <dbReference type="NCBI Taxonomy" id="249248"/>
    <lineage>
        <taxon>Eukaryota</taxon>
        <taxon>Metazoa</taxon>
        <taxon>Spiralia</taxon>
        <taxon>Gnathifera</taxon>
        <taxon>Rotifera</taxon>
        <taxon>Eurotatoria</taxon>
        <taxon>Bdelloidea</taxon>
        <taxon>Adinetida</taxon>
        <taxon>Adinetidae</taxon>
        <taxon>Adineta</taxon>
    </lineage>
</organism>
<evidence type="ECO:0000313" key="2">
    <source>
        <dbReference type="Proteomes" id="UP000663828"/>
    </source>
</evidence>
<dbReference type="PANTHER" id="PTHR37984:SF15">
    <property type="entry name" value="INTEGRASE CATALYTIC DOMAIN-CONTAINING PROTEIN"/>
    <property type="match status" value="1"/>
</dbReference>
<gene>
    <name evidence="1" type="ORF">XAT740_LOCUS58589</name>
</gene>
<dbReference type="EMBL" id="CAJNOR010012934">
    <property type="protein sequence ID" value="CAF1670520.1"/>
    <property type="molecule type" value="Genomic_DNA"/>
</dbReference>
<dbReference type="InterPro" id="IPR036397">
    <property type="entry name" value="RNaseH_sf"/>
</dbReference>
<feature type="non-terminal residue" evidence="1">
    <location>
        <position position="1"/>
    </location>
</feature>
<evidence type="ECO:0000313" key="1">
    <source>
        <dbReference type="EMBL" id="CAF1670520.1"/>
    </source>
</evidence>
<dbReference type="AlphaFoldDB" id="A0A816G8M3"/>
<name>A0A816G8M3_ADIRI</name>
<keyword evidence="2" id="KW-1185">Reference proteome</keyword>
<dbReference type="Gene3D" id="3.30.420.10">
    <property type="entry name" value="Ribonuclease H-like superfamily/Ribonuclease H"/>
    <property type="match status" value="1"/>
</dbReference>
<dbReference type="InterPro" id="IPR050951">
    <property type="entry name" value="Retrovirus_Pol_polyprotein"/>
</dbReference>
<reference evidence="1" key="1">
    <citation type="submission" date="2021-02" db="EMBL/GenBank/DDBJ databases">
        <authorList>
            <person name="Nowell W R."/>
        </authorList>
    </citation>
    <scope>NUCLEOTIDE SEQUENCE</scope>
</reference>
<dbReference type="GO" id="GO:0003676">
    <property type="term" value="F:nucleic acid binding"/>
    <property type="evidence" value="ECO:0007669"/>
    <property type="project" value="InterPro"/>
</dbReference>
<comment type="caution">
    <text evidence="1">The sequence shown here is derived from an EMBL/GenBank/DDBJ whole genome shotgun (WGS) entry which is preliminary data.</text>
</comment>
<sequence length="162" mass="19031">IAKLQDDQDNNWDEYLQTVVFAYNTGVHKTTKYSPFELLYGRAARLPISIRPTSFSFSQPNDYFQQLQKTLRIFHQATRYNVLMHQHYTKQAYDRNRSDPHYSLDDLVLTRIHGARGKLDPRFSSIPKRITAVNHPTYVVQDIETDIISRVHVNDIRPLLVE</sequence>
<proteinExistence type="predicted"/>